<feature type="transmembrane region" description="Helical" evidence="5">
    <location>
        <begin position="6"/>
        <end position="22"/>
    </location>
</feature>
<proteinExistence type="predicted"/>
<sequence>MLPFLFFIVTACVLIITELVVFNLSIFWLLFIGLGALITALASWIIPDISWLSAVSIFIIATMLVSTFLYLPLKRWQTNPKGIKGNNVLGQTAKVITPIEANGEGKAIWSGTTWQAKLSADSKPLNEGDIATIVAVEGIVITLKNNS</sequence>
<dbReference type="SUPFAM" id="SSF141322">
    <property type="entry name" value="NfeD domain-like"/>
    <property type="match status" value="1"/>
</dbReference>
<dbReference type="InterPro" id="IPR002810">
    <property type="entry name" value="NfeD-like_C"/>
</dbReference>
<evidence type="ECO:0000313" key="7">
    <source>
        <dbReference type="EMBL" id="TXR54866.1"/>
    </source>
</evidence>
<dbReference type="PANTHER" id="PTHR33507">
    <property type="entry name" value="INNER MEMBRANE PROTEIN YBBJ"/>
    <property type="match status" value="1"/>
</dbReference>
<feature type="domain" description="NfeD-like C-terminal" evidence="6">
    <location>
        <begin position="88"/>
        <end position="142"/>
    </location>
</feature>
<dbReference type="Gene3D" id="2.40.50.140">
    <property type="entry name" value="Nucleic acid-binding proteins"/>
    <property type="match status" value="1"/>
</dbReference>
<evidence type="ECO:0000256" key="1">
    <source>
        <dbReference type="ARBA" id="ARBA00004141"/>
    </source>
</evidence>
<evidence type="ECO:0000259" key="6">
    <source>
        <dbReference type="Pfam" id="PF01957"/>
    </source>
</evidence>
<keyword evidence="3 5" id="KW-1133">Transmembrane helix</keyword>
<evidence type="ECO:0000256" key="4">
    <source>
        <dbReference type="ARBA" id="ARBA00023136"/>
    </source>
</evidence>
<accession>A0A5C8ZD72</accession>
<keyword evidence="8" id="KW-1185">Reference proteome</keyword>
<organism evidence="7 8">
    <name type="scientific">Reinekea thalattae</name>
    <dbReference type="NCBI Taxonomy" id="2593301"/>
    <lineage>
        <taxon>Bacteria</taxon>
        <taxon>Pseudomonadati</taxon>
        <taxon>Pseudomonadota</taxon>
        <taxon>Gammaproteobacteria</taxon>
        <taxon>Oceanospirillales</taxon>
        <taxon>Saccharospirillaceae</taxon>
        <taxon>Reinekea</taxon>
    </lineage>
</organism>
<comment type="caution">
    <text evidence="7">The sequence shown here is derived from an EMBL/GenBank/DDBJ whole genome shotgun (WGS) entry which is preliminary data.</text>
</comment>
<comment type="subcellular location">
    <subcellularLocation>
        <location evidence="1">Membrane</location>
        <topology evidence="1">Multi-pass membrane protein</topology>
    </subcellularLocation>
</comment>
<evidence type="ECO:0000256" key="5">
    <source>
        <dbReference type="SAM" id="Phobius"/>
    </source>
</evidence>
<keyword evidence="2 5" id="KW-0812">Transmembrane</keyword>
<evidence type="ECO:0000256" key="2">
    <source>
        <dbReference type="ARBA" id="ARBA00022692"/>
    </source>
</evidence>
<dbReference type="Proteomes" id="UP000321764">
    <property type="component" value="Unassembled WGS sequence"/>
</dbReference>
<name>A0A5C8ZD72_9GAMM</name>
<protein>
    <submittedName>
        <fullName evidence="7">NfeD family protein</fullName>
    </submittedName>
</protein>
<reference evidence="7 8" key="1">
    <citation type="submission" date="2019-07" db="EMBL/GenBank/DDBJ databases">
        <title>Reinekea sp. strain SSH23 genome sequencing and assembly.</title>
        <authorList>
            <person name="Kim I."/>
        </authorList>
    </citation>
    <scope>NUCLEOTIDE SEQUENCE [LARGE SCALE GENOMIC DNA]</scope>
    <source>
        <strain evidence="7 8">SSH23</strain>
    </source>
</reference>
<dbReference type="GO" id="GO:0005886">
    <property type="term" value="C:plasma membrane"/>
    <property type="evidence" value="ECO:0007669"/>
    <property type="project" value="TreeGrafter"/>
</dbReference>
<dbReference type="OrthoDB" id="5289056at2"/>
<dbReference type="Pfam" id="PF01957">
    <property type="entry name" value="NfeD"/>
    <property type="match status" value="1"/>
</dbReference>
<dbReference type="RefSeq" id="WP_147714265.1">
    <property type="nucleotide sequence ID" value="NZ_VKAD01000001.1"/>
</dbReference>
<gene>
    <name evidence="7" type="ORF">FME95_10120</name>
</gene>
<dbReference type="EMBL" id="VKAD01000001">
    <property type="protein sequence ID" value="TXR54866.1"/>
    <property type="molecule type" value="Genomic_DNA"/>
</dbReference>
<feature type="transmembrane region" description="Helical" evidence="5">
    <location>
        <begin position="27"/>
        <end position="46"/>
    </location>
</feature>
<feature type="transmembrane region" description="Helical" evidence="5">
    <location>
        <begin position="52"/>
        <end position="71"/>
    </location>
</feature>
<evidence type="ECO:0000313" key="8">
    <source>
        <dbReference type="Proteomes" id="UP000321764"/>
    </source>
</evidence>
<dbReference type="InterPro" id="IPR012340">
    <property type="entry name" value="NA-bd_OB-fold"/>
</dbReference>
<dbReference type="AlphaFoldDB" id="A0A5C8ZD72"/>
<dbReference type="PANTHER" id="PTHR33507:SF3">
    <property type="entry name" value="INNER MEMBRANE PROTEIN YBBJ"/>
    <property type="match status" value="1"/>
</dbReference>
<dbReference type="InterPro" id="IPR052165">
    <property type="entry name" value="Membrane_assoc_protease"/>
</dbReference>
<evidence type="ECO:0000256" key="3">
    <source>
        <dbReference type="ARBA" id="ARBA00022989"/>
    </source>
</evidence>
<keyword evidence="4 5" id="KW-0472">Membrane</keyword>